<sequence>MLNGKIETCVEGKALVVDENSVREKPSVRVGDTVCWGDLAGDVDGMMTTESMEGPVVVREIAVLS</sequence>
<gene>
    <name evidence="1" type="ORF">N7537_000138</name>
</gene>
<protein>
    <submittedName>
        <fullName evidence="1">Uncharacterized protein</fullName>
    </submittedName>
</protein>
<accession>A0AAD6EE86</accession>
<proteinExistence type="predicted"/>
<evidence type="ECO:0000313" key="2">
    <source>
        <dbReference type="Proteomes" id="UP001213799"/>
    </source>
</evidence>
<keyword evidence="2" id="KW-1185">Reference proteome</keyword>
<dbReference type="EMBL" id="JAQJAE010000001">
    <property type="protein sequence ID" value="KAJ5615024.1"/>
    <property type="molecule type" value="Genomic_DNA"/>
</dbReference>
<dbReference type="GeneID" id="81581438"/>
<comment type="caution">
    <text evidence="1">The sequence shown here is derived from an EMBL/GenBank/DDBJ whole genome shotgun (WGS) entry which is preliminary data.</text>
</comment>
<dbReference type="AlphaFoldDB" id="A0AAD6EE86"/>
<dbReference type="Proteomes" id="UP001213799">
    <property type="component" value="Unassembled WGS sequence"/>
</dbReference>
<evidence type="ECO:0000313" key="1">
    <source>
        <dbReference type="EMBL" id="KAJ5615024.1"/>
    </source>
</evidence>
<reference evidence="1" key="2">
    <citation type="submission" date="2023-01" db="EMBL/GenBank/DDBJ databases">
        <authorList>
            <person name="Petersen C."/>
        </authorList>
    </citation>
    <scope>NUCLEOTIDE SEQUENCE</scope>
    <source>
        <strain evidence="1">IBT 12815</strain>
    </source>
</reference>
<organism evidence="1 2">
    <name type="scientific">Penicillium hordei</name>
    <dbReference type="NCBI Taxonomy" id="40994"/>
    <lineage>
        <taxon>Eukaryota</taxon>
        <taxon>Fungi</taxon>
        <taxon>Dikarya</taxon>
        <taxon>Ascomycota</taxon>
        <taxon>Pezizomycotina</taxon>
        <taxon>Eurotiomycetes</taxon>
        <taxon>Eurotiomycetidae</taxon>
        <taxon>Eurotiales</taxon>
        <taxon>Aspergillaceae</taxon>
        <taxon>Penicillium</taxon>
    </lineage>
</organism>
<reference evidence="1" key="1">
    <citation type="journal article" date="2023" name="IMA Fungus">
        <title>Comparative genomic study of the Penicillium genus elucidates a diverse pangenome and 15 lateral gene transfer events.</title>
        <authorList>
            <person name="Petersen C."/>
            <person name="Sorensen T."/>
            <person name="Nielsen M.R."/>
            <person name="Sondergaard T.E."/>
            <person name="Sorensen J.L."/>
            <person name="Fitzpatrick D.A."/>
            <person name="Frisvad J.C."/>
            <person name="Nielsen K.L."/>
        </authorList>
    </citation>
    <scope>NUCLEOTIDE SEQUENCE</scope>
    <source>
        <strain evidence="1">IBT 12815</strain>
    </source>
</reference>
<name>A0AAD6EE86_9EURO</name>
<dbReference type="RefSeq" id="XP_056756191.1">
    <property type="nucleotide sequence ID" value="XM_056891196.1"/>
</dbReference>